<accession>A0A8S1HSP0</accession>
<evidence type="ECO:0000313" key="2">
    <source>
        <dbReference type="Proteomes" id="UP000835052"/>
    </source>
</evidence>
<dbReference type="AlphaFoldDB" id="A0A8S1HSP0"/>
<dbReference type="EMBL" id="CAJGYM010000096">
    <property type="protein sequence ID" value="CAD6197518.1"/>
    <property type="molecule type" value="Genomic_DNA"/>
</dbReference>
<name>A0A8S1HSP0_9PELO</name>
<dbReference type="OrthoDB" id="5866986at2759"/>
<dbReference type="PANTHER" id="PTHR21525:SF9">
    <property type="entry name" value="CHANNEL_COLICIN DOMAIN-CONTAINING PROTEIN"/>
    <property type="match status" value="1"/>
</dbReference>
<protein>
    <submittedName>
        <fullName evidence="1">Uncharacterized protein</fullName>
    </submittedName>
</protein>
<dbReference type="Proteomes" id="UP000835052">
    <property type="component" value="Unassembled WGS sequence"/>
</dbReference>
<organism evidence="1 2">
    <name type="scientific">Caenorhabditis auriculariae</name>
    <dbReference type="NCBI Taxonomy" id="2777116"/>
    <lineage>
        <taxon>Eukaryota</taxon>
        <taxon>Metazoa</taxon>
        <taxon>Ecdysozoa</taxon>
        <taxon>Nematoda</taxon>
        <taxon>Chromadorea</taxon>
        <taxon>Rhabditida</taxon>
        <taxon>Rhabditina</taxon>
        <taxon>Rhabditomorpha</taxon>
        <taxon>Rhabditoidea</taxon>
        <taxon>Rhabditidae</taxon>
        <taxon>Peloderinae</taxon>
        <taxon>Caenorhabditis</taxon>
    </lineage>
</organism>
<proteinExistence type="predicted"/>
<evidence type="ECO:0000313" key="1">
    <source>
        <dbReference type="EMBL" id="CAD6197518.1"/>
    </source>
</evidence>
<dbReference type="PANTHER" id="PTHR21525">
    <property type="entry name" value="MOTILE SPERM PROTEIN"/>
    <property type="match status" value="1"/>
</dbReference>
<sequence>MGEDTRSARIRTATSGFLASAMRNAAHYKVVCKSTTTTVVNVFDKTVISAKGQATSWVRFDNPHPGANYPHINVNYKISGVRDPHTKISKLHLKAIGVTGKALQKLNEAAPLLTAAAVTADAYRISKAATEDFSNGTTRNTVSEVATVAGTWAGGYAAASW</sequence>
<keyword evidence="2" id="KW-1185">Reference proteome</keyword>
<gene>
    <name evidence="1" type="ORF">CAUJ_LOCUS13427</name>
</gene>
<reference evidence="1" key="1">
    <citation type="submission" date="2020-10" db="EMBL/GenBank/DDBJ databases">
        <authorList>
            <person name="Kikuchi T."/>
        </authorList>
    </citation>
    <scope>NUCLEOTIDE SEQUENCE</scope>
    <source>
        <strain evidence="1">NKZ352</strain>
    </source>
</reference>
<comment type="caution">
    <text evidence="1">The sequence shown here is derived from an EMBL/GenBank/DDBJ whole genome shotgun (WGS) entry which is preliminary data.</text>
</comment>